<dbReference type="Pfam" id="PF00593">
    <property type="entry name" value="TonB_dep_Rec_b-barrel"/>
    <property type="match status" value="1"/>
</dbReference>
<feature type="domain" description="TonB-dependent receptor-like beta-barrel" evidence="13">
    <location>
        <begin position="184"/>
        <end position="615"/>
    </location>
</feature>
<dbReference type="SUPFAM" id="SSF56935">
    <property type="entry name" value="Porins"/>
    <property type="match status" value="1"/>
</dbReference>
<dbReference type="GO" id="GO:0015344">
    <property type="term" value="F:siderophore uptake transmembrane transporter activity"/>
    <property type="evidence" value="ECO:0007669"/>
    <property type="project" value="TreeGrafter"/>
</dbReference>
<evidence type="ECO:0000256" key="5">
    <source>
        <dbReference type="ARBA" id="ARBA00022729"/>
    </source>
</evidence>
<evidence type="ECO:0000256" key="11">
    <source>
        <dbReference type="RuleBase" id="RU003357"/>
    </source>
</evidence>
<protein>
    <submittedName>
        <fullName evidence="15">Vitamin B12 transporter</fullName>
    </submittedName>
</protein>
<evidence type="ECO:0000259" key="14">
    <source>
        <dbReference type="Pfam" id="PF07715"/>
    </source>
</evidence>
<evidence type="ECO:0000313" key="16">
    <source>
        <dbReference type="Proteomes" id="UP000248148"/>
    </source>
</evidence>
<dbReference type="InterPro" id="IPR036942">
    <property type="entry name" value="Beta-barrel_TonB_sf"/>
</dbReference>
<dbReference type="OrthoDB" id="9760333at2"/>
<keyword evidence="16" id="KW-1185">Reference proteome</keyword>
<dbReference type="PANTHER" id="PTHR30069:SF29">
    <property type="entry name" value="HEMOGLOBIN AND HEMOGLOBIN-HAPTOGLOBIN-BINDING PROTEIN 1-RELATED"/>
    <property type="match status" value="1"/>
</dbReference>
<evidence type="ECO:0000256" key="7">
    <source>
        <dbReference type="ARBA" id="ARBA00023136"/>
    </source>
</evidence>
<organism evidence="15 16">
    <name type="scientific">Rhodopseudomonas faecalis</name>
    <dbReference type="NCBI Taxonomy" id="99655"/>
    <lineage>
        <taxon>Bacteria</taxon>
        <taxon>Pseudomonadati</taxon>
        <taxon>Pseudomonadota</taxon>
        <taxon>Alphaproteobacteria</taxon>
        <taxon>Hyphomicrobiales</taxon>
        <taxon>Nitrobacteraceae</taxon>
        <taxon>Rhodopseudomonas</taxon>
    </lineage>
</organism>
<dbReference type="GO" id="GO:0009279">
    <property type="term" value="C:cell outer membrane"/>
    <property type="evidence" value="ECO:0007669"/>
    <property type="project" value="UniProtKB-SubCell"/>
</dbReference>
<accession>A0A318TDW6</accession>
<dbReference type="InterPro" id="IPR000531">
    <property type="entry name" value="Beta-barrel_TonB"/>
</dbReference>
<dbReference type="AlphaFoldDB" id="A0A318TDW6"/>
<dbReference type="Gene3D" id="2.40.170.20">
    <property type="entry name" value="TonB-dependent receptor, beta-barrel domain"/>
    <property type="match status" value="1"/>
</dbReference>
<dbReference type="InterPro" id="IPR037066">
    <property type="entry name" value="Plug_dom_sf"/>
</dbReference>
<comment type="similarity">
    <text evidence="10 11">Belongs to the TonB-dependent receptor family.</text>
</comment>
<evidence type="ECO:0000259" key="13">
    <source>
        <dbReference type="Pfam" id="PF00593"/>
    </source>
</evidence>
<feature type="domain" description="TonB-dependent receptor plug" evidence="14">
    <location>
        <begin position="53"/>
        <end position="161"/>
    </location>
</feature>
<keyword evidence="7 10" id="KW-0472">Membrane</keyword>
<feature type="signal peptide" evidence="12">
    <location>
        <begin position="1"/>
        <end position="33"/>
    </location>
</feature>
<evidence type="ECO:0000256" key="6">
    <source>
        <dbReference type="ARBA" id="ARBA00023077"/>
    </source>
</evidence>
<dbReference type="InterPro" id="IPR039426">
    <property type="entry name" value="TonB-dep_rcpt-like"/>
</dbReference>
<keyword evidence="9 10" id="KW-0998">Cell outer membrane</keyword>
<evidence type="ECO:0000256" key="1">
    <source>
        <dbReference type="ARBA" id="ARBA00004571"/>
    </source>
</evidence>
<dbReference type="Proteomes" id="UP000248148">
    <property type="component" value="Unassembled WGS sequence"/>
</dbReference>
<keyword evidence="3 10" id="KW-1134">Transmembrane beta strand</keyword>
<dbReference type="InterPro" id="IPR012910">
    <property type="entry name" value="Plug_dom"/>
</dbReference>
<keyword evidence="5 12" id="KW-0732">Signal</keyword>
<evidence type="ECO:0000256" key="9">
    <source>
        <dbReference type="ARBA" id="ARBA00023237"/>
    </source>
</evidence>
<keyword evidence="8" id="KW-0675">Receptor</keyword>
<dbReference type="EMBL" id="QJTI01000022">
    <property type="protein sequence ID" value="PYF01408.1"/>
    <property type="molecule type" value="Genomic_DNA"/>
</dbReference>
<dbReference type="PANTHER" id="PTHR30069">
    <property type="entry name" value="TONB-DEPENDENT OUTER MEMBRANE RECEPTOR"/>
    <property type="match status" value="1"/>
</dbReference>
<dbReference type="GO" id="GO:0044718">
    <property type="term" value="P:siderophore transmembrane transport"/>
    <property type="evidence" value="ECO:0007669"/>
    <property type="project" value="TreeGrafter"/>
</dbReference>
<evidence type="ECO:0000256" key="12">
    <source>
        <dbReference type="SAM" id="SignalP"/>
    </source>
</evidence>
<evidence type="ECO:0000256" key="4">
    <source>
        <dbReference type="ARBA" id="ARBA00022692"/>
    </source>
</evidence>
<comment type="caution">
    <text evidence="15">The sequence shown here is derived from an EMBL/GenBank/DDBJ whole genome shotgun (WGS) entry which is preliminary data.</text>
</comment>
<sequence>MTIHRSSTPWSRALLASSVLVPALALITAPAKADPAEALPTIVVSPTGTATPLSQVASSVTVITAADIEREQRRTVTDVLATVPGLNVVQTGGPGGTAQVYMRGTESRHVKVLIDGIDIGDPSDPSGVADISQLLAGDIARIEVLRGPQSGLYGSDSIGGVISVTTKKGAGPVKVTASAEGGSFGTFNQTAGFSGSSDKINYAFNIVHYRATSVPNVPDRLVTPSTQQTKSFYDNKTISARLGYDFNENFSVNWVGRFTNADFRYPSSSFTTQETNTPRQVLTRGEAVWSAFDGRVKNYFGMNYTNLSRPTTTSSGLSVYDGQRVKYDWRSVIQALPGQTVVLGADHQKDYYQNNSVYTPGGRIDVSNGNKGVYAELQSQFAERFFVVSNVRHDDNDAFGGHDTYRIAPAILVPGTETKLKASYGTGFKAPSLDQLYGSYDMFGWITVGNPNLKPEESKGWDAGFEQPLAGDRFRFGATYFHNDITNLIQFTSFGPYSSYLNVNQATTEGVEAFAAWTIAPQFSLRGDYTYTEANDAQTGEQLRRRPKHKGSVTAMWTPTEQWQVSGTVLSVSEWYDNDRITFAKVWTSGYTVVNLATEYKATANTTIFGRVDNLFNKHYENPNGYLRTGIGVFGGIRVATQ</sequence>
<dbReference type="CDD" id="cd01347">
    <property type="entry name" value="ligand_gated_channel"/>
    <property type="match status" value="1"/>
</dbReference>
<keyword evidence="6 11" id="KW-0798">TonB box</keyword>
<evidence type="ECO:0000256" key="2">
    <source>
        <dbReference type="ARBA" id="ARBA00022448"/>
    </source>
</evidence>
<proteinExistence type="inferred from homology"/>
<name>A0A318TDW6_9BRAD</name>
<feature type="chain" id="PRO_5016260061" evidence="12">
    <location>
        <begin position="34"/>
        <end position="642"/>
    </location>
</feature>
<evidence type="ECO:0000256" key="8">
    <source>
        <dbReference type="ARBA" id="ARBA00023170"/>
    </source>
</evidence>
<gene>
    <name evidence="15" type="ORF">BJ122_12254</name>
</gene>
<dbReference type="Gene3D" id="2.170.130.10">
    <property type="entry name" value="TonB-dependent receptor, plug domain"/>
    <property type="match status" value="1"/>
</dbReference>
<evidence type="ECO:0000256" key="3">
    <source>
        <dbReference type="ARBA" id="ARBA00022452"/>
    </source>
</evidence>
<keyword evidence="4 10" id="KW-0812">Transmembrane</keyword>
<comment type="subcellular location">
    <subcellularLocation>
        <location evidence="1 10">Cell outer membrane</location>
        <topology evidence="1 10">Multi-pass membrane protein</topology>
    </subcellularLocation>
</comment>
<dbReference type="Pfam" id="PF07715">
    <property type="entry name" value="Plug"/>
    <property type="match status" value="1"/>
</dbReference>
<evidence type="ECO:0000313" key="15">
    <source>
        <dbReference type="EMBL" id="PYF01408.1"/>
    </source>
</evidence>
<reference evidence="15 16" key="1">
    <citation type="submission" date="2018-06" db="EMBL/GenBank/DDBJ databases">
        <title>Genomic Encyclopedia of Archaeal and Bacterial Type Strains, Phase II (KMG-II): from individual species to whole genera.</title>
        <authorList>
            <person name="Goeker M."/>
        </authorList>
    </citation>
    <scope>NUCLEOTIDE SEQUENCE [LARGE SCALE GENOMIC DNA]</scope>
    <source>
        <strain evidence="15 16">JCM 11668</strain>
    </source>
</reference>
<evidence type="ECO:0000256" key="10">
    <source>
        <dbReference type="PROSITE-ProRule" id="PRU01360"/>
    </source>
</evidence>
<keyword evidence="2 10" id="KW-0813">Transport</keyword>
<dbReference type="RefSeq" id="WP_110782109.1">
    <property type="nucleotide sequence ID" value="NZ_QJTI01000022.1"/>
</dbReference>
<dbReference type="PROSITE" id="PS52016">
    <property type="entry name" value="TONB_DEPENDENT_REC_3"/>
    <property type="match status" value="1"/>
</dbReference>